<protein>
    <recommendedName>
        <fullName evidence="1">Glucosamine inositolphosphorylceramide transferase 1 N-terminal domain-containing protein</fullName>
    </recommendedName>
</protein>
<accession>A0A0D6PVL4</accession>
<evidence type="ECO:0000313" key="3">
    <source>
        <dbReference type="Proteomes" id="UP000032675"/>
    </source>
</evidence>
<dbReference type="RefSeq" id="WP_048849469.1">
    <property type="nucleotide sequence ID" value="NZ_BANI01000010.1"/>
</dbReference>
<proteinExistence type="predicted"/>
<evidence type="ECO:0000259" key="1">
    <source>
        <dbReference type="Pfam" id="PF24793"/>
    </source>
</evidence>
<reference evidence="2 3" key="1">
    <citation type="submission" date="2012-11" db="EMBL/GenBank/DDBJ databases">
        <title>Whole genome sequence of Gluconacetobacter europaeus NBRC3261.</title>
        <authorList>
            <person name="Azuma Y."/>
            <person name="Higashiura N."/>
            <person name="Hirakawa H."/>
            <person name="Matsushita K."/>
        </authorList>
    </citation>
    <scope>NUCLEOTIDE SEQUENCE [LARGE SCALE GENOMIC DNA]</scope>
    <source>
        <strain evidence="2 3">NBRC 3261</strain>
    </source>
</reference>
<dbReference type="Pfam" id="PF24793">
    <property type="entry name" value="GINT1_N"/>
    <property type="match status" value="1"/>
</dbReference>
<dbReference type="SUPFAM" id="SSF75005">
    <property type="entry name" value="Arabinanase/levansucrase/invertase"/>
    <property type="match status" value="1"/>
</dbReference>
<name>A0A0D6PVL4_KOMEU</name>
<dbReference type="InterPro" id="IPR023296">
    <property type="entry name" value="Glyco_hydro_beta-prop_sf"/>
</dbReference>
<evidence type="ECO:0000313" key="2">
    <source>
        <dbReference type="EMBL" id="GAN95073.1"/>
    </source>
</evidence>
<comment type="caution">
    <text evidence="2">The sequence shown here is derived from an EMBL/GenBank/DDBJ whole genome shotgun (WGS) entry which is preliminary data.</text>
</comment>
<sequence length="308" mass="34804">MGLGRTDIWQTGLLHWSMPDILRAGTLVDTPVTWLPDPGPFRFIADPFGIWHEDRLYLFAEAYDYRVKVGRIDVFILDRTLNVTAHAPVLVEPWHLSYPVILRDRDGSFLMMPESGKSGMQRLYRATDFPYRWKEVEGCVFPGPMIDASPLFHDGRWWLFHTPWHELERPRVDTLHVAWADSLTGPWHPHPGNPVRRDIHGARPGGTPVVMDDGTIVLPTQDCARTYGGAITPLVITTLTTRDFAAHPLPPLSAPAAWRPATDGLHTLSAAGPVTLVDAKHTSRSVIRRAGVDIHRMARELTRRTLRY</sequence>
<dbReference type="Proteomes" id="UP000032675">
    <property type="component" value="Unassembled WGS sequence"/>
</dbReference>
<dbReference type="AlphaFoldDB" id="A0A0D6PVL4"/>
<dbReference type="EMBL" id="BANI01000010">
    <property type="protein sequence ID" value="GAN95073.1"/>
    <property type="molecule type" value="Genomic_DNA"/>
</dbReference>
<gene>
    <name evidence="2" type="ORF">Geu3261_0010_009</name>
</gene>
<feature type="domain" description="Glucosamine inositolphosphorylceramide transferase 1 N-terminal" evidence="1">
    <location>
        <begin position="40"/>
        <end position="245"/>
    </location>
</feature>
<dbReference type="InterPro" id="IPR056442">
    <property type="entry name" value="GINT1_N"/>
</dbReference>
<dbReference type="Gene3D" id="2.115.10.20">
    <property type="entry name" value="Glycosyl hydrolase domain, family 43"/>
    <property type="match status" value="1"/>
</dbReference>
<organism evidence="2 3">
    <name type="scientific">Komagataeibacter europaeus NBRC 3261</name>
    <dbReference type="NCBI Taxonomy" id="1234669"/>
    <lineage>
        <taxon>Bacteria</taxon>
        <taxon>Pseudomonadati</taxon>
        <taxon>Pseudomonadota</taxon>
        <taxon>Alphaproteobacteria</taxon>
        <taxon>Acetobacterales</taxon>
        <taxon>Acetobacteraceae</taxon>
        <taxon>Komagataeibacter</taxon>
    </lineage>
</organism>